<evidence type="ECO:0000256" key="2">
    <source>
        <dbReference type="ARBA" id="ARBA00022729"/>
    </source>
</evidence>
<dbReference type="GO" id="GO:0017177">
    <property type="term" value="C:glucosidase II complex"/>
    <property type="evidence" value="ECO:0007669"/>
    <property type="project" value="TreeGrafter"/>
</dbReference>
<proteinExistence type="predicted"/>
<evidence type="ECO:0000256" key="6">
    <source>
        <dbReference type="SAM" id="SignalP"/>
    </source>
</evidence>
<protein>
    <recommendedName>
        <fullName evidence="1">Glucosidase 2 subunit beta</fullName>
    </recommendedName>
</protein>
<dbReference type="InterPro" id="IPR009011">
    <property type="entry name" value="Man6P_isomerase_rcpt-bd_dom_sf"/>
</dbReference>
<accession>A0A9W7GEB6</accession>
<dbReference type="PANTHER" id="PTHR12630:SF1">
    <property type="entry name" value="GLUCOSIDASE 2 SUBUNIT BETA"/>
    <property type="match status" value="1"/>
</dbReference>
<evidence type="ECO:0000256" key="5">
    <source>
        <dbReference type="SAM" id="MobiDB-lite"/>
    </source>
</evidence>
<keyword evidence="3" id="KW-0256">Endoplasmic reticulum</keyword>
<dbReference type="Gene3D" id="2.70.130.10">
    <property type="entry name" value="Mannose-6-phosphate receptor binding domain"/>
    <property type="match status" value="1"/>
</dbReference>
<dbReference type="Pfam" id="PF13015">
    <property type="entry name" value="PRKCSH_1"/>
    <property type="match status" value="1"/>
</dbReference>
<name>A0A9W7GEB6_9STRA</name>
<dbReference type="InterPro" id="IPR036607">
    <property type="entry name" value="PRKCSH"/>
</dbReference>
<evidence type="ECO:0000313" key="8">
    <source>
        <dbReference type="EMBL" id="GMI44234.1"/>
    </source>
</evidence>
<dbReference type="InterPro" id="IPR044865">
    <property type="entry name" value="MRH_dom"/>
</dbReference>
<keyword evidence="2 6" id="KW-0732">Signal</keyword>
<feature type="chain" id="PRO_5040847119" description="Glucosidase 2 subunit beta" evidence="6">
    <location>
        <begin position="19"/>
        <end position="583"/>
    </location>
</feature>
<dbReference type="CDD" id="cd00112">
    <property type="entry name" value="LDLa"/>
    <property type="match status" value="1"/>
</dbReference>
<evidence type="ECO:0000313" key="9">
    <source>
        <dbReference type="Proteomes" id="UP001165065"/>
    </source>
</evidence>
<evidence type="ECO:0000256" key="4">
    <source>
        <dbReference type="ARBA" id="ARBA00023157"/>
    </source>
</evidence>
<dbReference type="GO" id="GO:0006491">
    <property type="term" value="P:N-glycan processing"/>
    <property type="evidence" value="ECO:0007669"/>
    <property type="project" value="TreeGrafter"/>
</dbReference>
<organism evidence="8 9">
    <name type="scientific">Triparma columacea</name>
    <dbReference type="NCBI Taxonomy" id="722753"/>
    <lineage>
        <taxon>Eukaryota</taxon>
        <taxon>Sar</taxon>
        <taxon>Stramenopiles</taxon>
        <taxon>Ochrophyta</taxon>
        <taxon>Bolidophyceae</taxon>
        <taxon>Parmales</taxon>
        <taxon>Triparmaceae</taxon>
        <taxon>Triparma</taxon>
    </lineage>
</organism>
<evidence type="ECO:0000259" key="7">
    <source>
        <dbReference type="PROSITE" id="PS51914"/>
    </source>
</evidence>
<dbReference type="InterPro" id="IPR002172">
    <property type="entry name" value="LDrepeatLR_classA_rpt"/>
</dbReference>
<dbReference type="Proteomes" id="UP001165065">
    <property type="component" value="Unassembled WGS sequence"/>
</dbReference>
<dbReference type="Pfam" id="PF12999">
    <property type="entry name" value="PRKCSH-like"/>
    <property type="match status" value="1"/>
</dbReference>
<dbReference type="AlphaFoldDB" id="A0A9W7GEB6"/>
<dbReference type="PANTHER" id="PTHR12630">
    <property type="entry name" value="N-LINKED OLIGOSACCHARIDE PROCESSING"/>
    <property type="match status" value="1"/>
</dbReference>
<feature type="signal peptide" evidence="6">
    <location>
        <begin position="1"/>
        <end position="18"/>
    </location>
</feature>
<dbReference type="InterPro" id="IPR028146">
    <property type="entry name" value="PRKCSH_N"/>
</dbReference>
<evidence type="ECO:0000256" key="1">
    <source>
        <dbReference type="ARBA" id="ARBA00022387"/>
    </source>
</evidence>
<dbReference type="OrthoDB" id="28322at2759"/>
<dbReference type="InterPro" id="IPR039794">
    <property type="entry name" value="Gtb1-like"/>
</dbReference>
<dbReference type="PROSITE" id="PS51914">
    <property type="entry name" value="MRH"/>
    <property type="match status" value="1"/>
</dbReference>
<reference evidence="9" key="1">
    <citation type="journal article" date="2023" name="Commun. Biol.">
        <title>Genome analysis of Parmales, the sister group of diatoms, reveals the evolutionary specialization of diatoms from phago-mixotrophs to photoautotrophs.</title>
        <authorList>
            <person name="Ban H."/>
            <person name="Sato S."/>
            <person name="Yoshikawa S."/>
            <person name="Yamada K."/>
            <person name="Nakamura Y."/>
            <person name="Ichinomiya M."/>
            <person name="Sato N."/>
            <person name="Blanc-Mathieu R."/>
            <person name="Endo H."/>
            <person name="Kuwata A."/>
            <person name="Ogata H."/>
        </authorList>
    </citation>
    <scope>NUCLEOTIDE SEQUENCE [LARGE SCALE GENOMIC DNA]</scope>
</reference>
<evidence type="ECO:0000256" key="3">
    <source>
        <dbReference type="ARBA" id="ARBA00022824"/>
    </source>
</evidence>
<dbReference type="EMBL" id="BRYA01000211">
    <property type="protein sequence ID" value="GMI44234.1"/>
    <property type="molecule type" value="Genomic_DNA"/>
</dbReference>
<keyword evidence="9" id="KW-1185">Reference proteome</keyword>
<keyword evidence="4" id="KW-1015">Disulfide bond</keyword>
<comment type="caution">
    <text evidence="8">The sequence shown here is derived from an EMBL/GenBank/DDBJ whole genome shotgun (WGS) entry which is preliminary data.</text>
</comment>
<feature type="region of interest" description="Disordered" evidence="5">
    <location>
        <begin position="404"/>
        <end position="433"/>
    </location>
</feature>
<gene>
    <name evidence="8" type="ORF">TrCOL_g1413</name>
</gene>
<sequence length="583" mass="63524">MIRRLIIFFFLSSAPTDSLPSPEYCPHPLTSLSLSGVSSDPNLSDYSSLDDSCSGILNVRFECPFGGPIPLSRVNDGVCDCCDGSDEQHKGSTCKDQCGVLKRREEEARAKAEEKRARGLKQRLAATESWVPPGKVEEYDHVDLYEYKLKELEAAEAAEDAAIKEAKAASDAAALVASRASISTFLDLSSLTSVELVLTLNYLAYLTSSAMSAVESLKKAGDARYPHVYAVEGCETRGPPEGVEWGEKHTESLDGYNRMARILLPYGVTCSPGTFKDKDLLPPSSSVSISDVLLSFLEGNEVSIAEVGYAMSFAVGGGDNWAYYEGGCVFDRVIREGGDFPGDEVWERMVAVCEERLEGMINEEEGGGEREGGGVIVGGGWWEGERESLVGDEIKEVLRQNREKEEAEGNTEFENFIQDSGAEGEEMEPERPARKELRDMKEKIASIYAQQRALETRVAKYGRGGERAALINVDGSCWEWKDAEYIYELCGLDEVKQKKIGDAKNSKGTSLGKFKAVEGSKVYFEGGDKCHGRPDRRAVVEVKCGSEGIVEVEETETCVYKVVIENGAGCEEGGGGGGARDEL</sequence>
<feature type="domain" description="MRH" evidence="7">
    <location>
        <begin position="475"/>
        <end position="572"/>
    </location>
</feature>